<name>A0A2K3DD21_CHLRE</name>
<dbReference type="GeneID" id="5720194"/>
<reference evidence="2 3" key="1">
    <citation type="journal article" date="2007" name="Science">
        <title>The Chlamydomonas genome reveals the evolution of key animal and plant functions.</title>
        <authorList>
            <person name="Merchant S.S."/>
            <person name="Prochnik S.E."/>
            <person name="Vallon O."/>
            <person name="Harris E.H."/>
            <person name="Karpowicz S.J."/>
            <person name="Witman G.B."/>
            <person name="Terry A."/>
            <person name="Salamov A."/>
            <person name="Fritz-Laylin L.K."/>
            <person name="Marechal-Drouard L."/>
            <person name="Marshall W.F."/>
            <person name="Qu L.H."/>
            <person name="Nelson D.R."/>
            <person name="Sanderfoot A.A."/>
            <person name="Spalding M.H."/>
            <person name="Kapitonov V.V."/>
            <person name="Ren Q."/>
            <person name="Ferris P."/>
            <person name="Lindquist E."/>
            <person name="Shapiro H."/>
            <person name="Lucas S.M."/>
            <person name="Grimwood J."/>
            <person name="Schmutz J."/>
            <person name="Cardol P."/>
            <person name="Cerutti H."/>
            <person name="Chanfreau G."/>
            <person name="Chen C.L."/>
            <person name="Cognat V."/>
            <person name="Croft M.T."/>
            <person name="Dent R."/>
            <person name="Dutcher S."/>
            <person name="Fernandez E."/>
            <person name="Fukuzawa H."/>
            <person name="Gonzalez-Ballester D."/>
            <person name="Gonzalez-Halphen D."/>
            <person name="Hallmann A."/>
            <person name="Hanikenne M."/>
            <person name="Hippler M."/>
            <person name="Inwood W."/>
            <person name="Jabbari K."/>
            <person name="Kalanon M."/>
            <person name="Kuras R."/>
            <person name="Lefebvre P.A."/>
            <person name="Lemaire S.D."/>
            <person name="Lobanov A.V."/>
            <person name="Lohr M."/>
            <person name="Manuell A."/>
            <person name="Meier I."/>
            <person name="Mets L."/>
            <person name="Mittag M."/>
            <person name="Mittelmeier T."/>
            <person name="Moroney J.V."/>
            <person name="Moseley J."/>
            <person name="Napoli C."/>
            <person name="Nedelcu A.M."/>
            <person name="Niyogi K."/>
            <person name="Novoselov S.V."/>
            <person name="Paulsen I.T."/>
            <person name="Pazour G."/>
            <person name="Purton S."/>
            <person name="Ral J.P."/>
            <person name="Riano-Pachon D.M."/>
            <person name="Riekhof W."/>
            <person name="Rymarquis L."/>
            <person name="Schroda M."/>
            <person name="Stern D."/>
            <person name="Umen J."/>
            <person name="Willows R."/>
            <person name="Wilson N."/>
            <person name="Zimmer S.L."/>
            <person name="Allmer J."/>
            <person name="Balk J."/>
            <person name="Bisova K."/>
            <person name="Chen C.J."/>
            <person name="Elias M."/>
            <person name="Gendler K."/>
            <person name="Hauser C."/>
            <person name="Lamb M.R."/>
            <person name="Ledford H."/>
            <person name="Long J.C."/>
            <person name="Minagawa J."/>
            <person name="Page M.D."/>
            <person name="Pan J."/>
            <person name="Pootakham W."/>
            <person name="Roje S."/>
            <person name="Rose A."/>
            <person name="Stahlberg E."/>
            <person name="Terauchi A.M."/>
            <person name="Yang P."/>
            <person name="Ball S."/>
            <person name="Bowler C."/>
            <person name="Dieckmann C.L."/>
            <person name="Gladyshev V.N."/>
            <person name="Green P."/>
            <person name="Jorgensen R."/>
            <person name="Mayfield S."/>
            <person name="Mueller-Roeber B."/>
            <person name="Rajamani S."/>
            <person name="Sayre R.T."/>
            <person name="Brokstein P."/>
            <person name="Dubchak I."/>
            <person name="Goodstein D."/>
            <person name="Hornick L."/>
            <person name="Huang Y.W."/>
            <person name="Jhaveri J."/>
            <person name="Luo Y."/>
            <person name="Martinez D."/>
            <person name="Ngau W.C."/>
            <person name="Otillar B."/>
            <person name="Poliakov A."/>
            <person name="Porter A."/>
            <person name="Szajkowski L."/>
            <person name="Werner G."/>
            <person name="Zhou K."/>
            <person name="Grigoriev I.V."/>
            <person name="Rokhsar D.S."/>
            <person name="Grossman A.R."/>
        </authorList>
    </citation>
    <scope>NUCLEOTIDE SEQUENCE [LARGE SCALE GENOMIC DNA]</scope>
    <source>
        <strain evidence="3">CC-503</strain>
    </source>
</reference>
<dbReference type="EMBL" id="CM008970">
    <property type="protein sequence ID" value="PNW78429.1"/>
    <property type="molecule type" value="Genomic_DNA"/>
</dbReference>
<dbReference type="Gramene" id="PNW78429">
    <property type="protein sequence ID" value="PNW78429"/>
    <property type="gene ID" value="CHLRE_09g397800v5"/>
</dbReference>
<sequence>MEQLSSWKAAVAAQGNRRSKPTEADTPDTTPGHTVGEPVGMAAFHELERQLKAQQPEHSGGGT</sequence>
<dbReference type="InParanoid" id="A0A2K3DD21"/>
<evidence type="ECO:0000313" key="3">
    <source>
        <dbReference type="Proteomes" id="UP000006906"/>
    </source>
</evidence>
<keyword evidence="3" id="KW-1185">Reference proteome</keyword>
<dbReference type="PaxDb" id="3055-EDP02620"/>
<evidence type="ECO:0000256" key="1">
    <source>
        <dbReference type="SAM" id="MobiDB-lite"/>
    </source>
</evidence>
<organism evidence="2 3">
    <name type="scientific">Chlamydomonas reinhardtii</name>
    <name type="common">Chlamydomonas smithii</name>
    <dbReference type="NCBI Taxonomy" id="3055"/>
    <lineage>
        <taxon>Eukaryota</taxon>
        <taxon>Viridiplantae</taxon>
        <taxon>Chlorophyta</taxon>
        <taxon>core chlorophytes</taxon>
        <taxon>Chlorophyceae</taxon>
        <taxon>CS clade</taxon>
        <taxon>Chlamydomonadales</taxon>
        <taxon>Chlamydomonadaceae</taxon>
        <taxon>Chlamydomonas</taxon>
    </lineage>
</organism>
<dbReference type="OrthoDB" id="529180at2759"/>
<gene>
    <name evidence="2" type="ORF">CHLRE_09g397800v5</name>
</gene>
<dbReference type="KEGG" id="cre:CHLRE_09g397800v5"/>
<accession>A0A2K3DD21</accession>
<dbReference type="Proteomes" id="UP000006906">
    <property type="component" value="Chromosome 9"/>
</dbReference>
<feature type="region of interest" description="Disordered" evidence="1">
    <location>
        <begin position="1"/>
        <end position="39"/>
    </location>
</feature>
<evidence type="ECO:0000313" key="2">
    <source>
        <dbReference type="EMBL" id="PNW78429.1"/>
    </source>
</evidence>
<dbReference type="RefSeq" id="XP_001694625.2">
    <property type="nucleotide sequence ID" value="XM_001694573.2"/>
</dbReference>
<dbReference type="AlphaFoldDB" id="A0A2K3DD21"/>
<protein>
    <submittedName>
        <fullName evidence="2">Uncharacterized protein</fullName>
    </submittedName>
</protein>
<proteinExistence type="predicted"/>